<sequence length="63" mass="7065">MIEKIIKLELKSTFSLPLLILLIFFAIISTLAGIFTSTIMPPYYKPPRSAILFLASVFSSIMI</sequence>
<evidence type="ECO:0000313" key="2">
    <source>
        <dbReference type="EMBL" id="BFH72994.1"/>
    </source>
</evidence>
<keyword evidence="1" id="KW-0812">Transmembrane</keyword>
<gene>
    <name evidence="2" type="ORF">SJAV_09380</name>
</gene>
<dbReference type="KEGG" id="sjv:SJAV_09380"/>
<dbReference type="AlphaFoldDB" id="A0AAT9GQ99"/>
<name>A0AAT9GQ99_9CREN</name>
<protein>
    <submittedName>
        <fullName evidence="2">Uncharacterized protein</fullName>
    </submittedName>
</protein>
<dbReference type="GeneID" id="92353867"/>
<keyword evidence="1" id="KW-1133">Transmembrane helix</keyword>
<dbReference type="RefSeq" id="WP_369611178.1">
    <property type="nucleotide sequence ID" value="NZ_AP031322.1"/>
</dbReference>
<accession>A0AAT9GQ99</accession>
<proteinExistence type="predicted"/>
<feature type="transmembrane region" description="Helical" evidence="1">
    <location>
        <begin position="12"/>
        <end position="35"/>
    </location>
</feature>
<reference evidence="2" key="1">
    <citation type="submission" date="2024-03" db="EMBL/GenBank/DDBJ databases">
        <title>Complete genome sequence of Sulfurisphaera javensis strain KD-1.</title>
        <authorList>
            <person name="Sakai H."/>
            <person name="Nur N."/>
            <person name="Suwanto A."/>
            <person name="Kurosawa N."/>
        </authorList>
    </citation>
    <scope>NUCLEOTIDE SEQUENCE</scope>
    <source>
        <strain evidence="2">KD-1</strain>
    </source>
</reference>
<keyword evidence="1" id="KW-0472">Membrane</keyword>
<organism evidence="2">
    <name type="scientific">Sulfurisphaera javensis</name>
    <dbReference type="NCBI Taxonomy" id="2049879"/>
    <lineage>
        <taxon>Archaea</taxon>
        <taxon>Thermoproteota</taxon>
        <taxon>Thermoprotei</taxon>
        <taxon>Sulfolobales</taxon>
        <taxon>Sulfolobaceae</taxon>
        <taxon>Sulfurisphaera</taxon>
    </lineage>
</organism>
<dbReference type="EMBL" id="AP031322">
    <property type="protein sequence ID" value="BFH72994.1"/>
    <property type="molecule type" value="Genomic_DNA"/>
</dbReference>
<evidence type="ECO:0000256" key="1">
    <source>
        <dbReference type="SAM" id="Phobius"/>
    </source>
</evidence>